<reference evidence="4" key="1">
    <citation type="submission" date="2016-04" db="EMBL/GenBank/DDBJ databases">
        <title>Cephalotus genome sequencing.</title>
        <authorList>
            <person name="Fukushima K."/>
            <person name="Hasebe M."/>
            <person name="Fang X."/>
        </authorList>
    </citation>
    <scope>NUCLEOTIDE SEQUENCE [LARGE SCALE GENOMIC DNA]</scope>
    <source>
        <strain evidence="4">cv. St1</strain>
    </source>
</reference>
<accession>A0A1Q3CCC6</accession>
<evidence type="ECO:0000313" key="3">
    <source>
        <dbReference type="EMBL" id="GAV77772.1"/>
    </source>
</evidence>
<gene>
    <name evidence="3" type="ORF">CFOL_v3_21242</name>
</gene>
<sequence length="422" mass="47517">MASSTSANAIPVFSGENFDFWSIKIKTILRAYDLWEVVKNGIPKAAAPLKEKTKAAESTTTITTKSESSPTTVPMKEWQKKDVDALAKIHLAVSDSIFPRIMNSTSAKEAWDTLQDEFKGTVKIRAVKLQTLRRDFENLRMTEGETIKDFSSRAIEVVNQMKSYGGNIANQRVIEKFLISLTEKFDSVVNIIEETRNLSELSVTELVGSLQAYGQRISRRTEVSIEGAFQSKHKNKFQPKGGKSQRRQGNSKEGENKGKFPPCEKGIFLGYSSQSKGYRVYNLQTQKILVSRDVTFDEGAFWNWEENQEEKRLTVIPTLQQDAGPSQPPSQSIPVQEIVDSDEDEEKPVQIITESTSANSESRGESSSSQSPPQPQPYNIATGRERRQIRPPQRYADVVFYESCHFATHEPTSYDDAAQHQE</sequence>
<keyword evidence="4" id="KW-1185">Reference proteome</keyword>
<dbReference type="Pfam" id="PF25597">
    <property type="entry name" value="SH3_retrovirus"/>
    <property type="match status" value="1"/>
</dbReference>
<feature type="region of interest" description="Disordered" evidence="1">
    <location>
        <begin position="228"/>
        <end position="259"/>
    </location>
</feature>
<dbReference type="EMBL" id="BDDD01001682">
    <property type="protein sequence ID" value="GAV77772.1"/>
    <property type="molecule type" value="Genomic_DNA"/>
</dbReference>
<evidence type="ECO:0000313" key="4">
    <source>
        <dbReference type="Proteomes" id="UP000187406"/>
    </source>
</evidence>
<feature type="compositionally biased region" description="Low complexity" evidence="1">
    <location>
        <begin position="56"/>
        <end position="72"/>
    </location>
</feature>
<feature type="region of interest" description="Disordered" evidence="1">
    <location>
        <begin position="52"/>
        <end position="75"/>
    </location>
</feature>
<dbReference type="PANTHER" id="PTHR35317">
    <property type="entry name" value="OS04G0629600 PROTEIN"/>
    <property type="match status" value="1"/>
</dbReference>
<comment type="caution">
    <text evidence="3">The sequence shown here is derived from an EMBL/GenBank/DDBJ whole genome shotgun (WGS) entry which is preliminary data.</text>
</comment>
<dbReference type="InParanoid" id="A0A1Q3CCC6"/>
<proteinExistence type="predicted"/>
<evidence type="ECO:0000256" key="1">
    <source>
        <dbReference type="SAM" id="MobiDB-lite"/>
    </source>
</evidence>
<dbReference type="InterPro" id="IPR057670">
    <property type="entry name" value="SH3_retrovirus"/>
</dbReference>
<feature type="region of interest" description="Disordered" evidence="1">
    <location>
        <begin position="339"/>
        <end position="394"/>
    </location>
</feature>
<dbReference type="Pfam" id="PF14223">
    <property type="entry name" value="Retrotran_gag_2"/>
    <property type="match status" value="1"/>
</dbReference>
<name>A0A1Q3CCC6_CEPFO</name>
<dbReference type="PANTHER" id="PTHR35317:SF35">
    <property type="entry name" value="DUF4219 DOMAIN-CONTAINING PROTEIN"/>
    <property type="match status" value="1"/>
</dbReference>
<evidence type="ECO:0000259" key="2">
    <source>
        <dbReference type="Pfam" id="PF25597"/>
    </source>
</evidence>
<feature type="compositionally biased region" description="Polar residues" evidence="1">
    <location>
        <begin position="352"/>
        <end position="361"/>
    </location>
</feature>
<organism evidence="3 4">
    <name type="scientific">Cephalotus follicularis</name>
    <name type="common">Albany pitcher plant</name>
    <dbReference type="NCBI Taxonomy" id="3775"/>
    <lineage>
        <taxon>Eukaryota</taxon>
        <taxon>Viridiplantae</taxon>
        <taxon>Streptophyta</taxon>
        <taxon>Embryophyta</taxon>
        <taxon>Tracheophyta</taxon>
        <taxon>Spermatophyta</taxon>
        <taxon>Magnoliopsida</taxon>
        <taxon>eudicotyledons</taxon>
        <taxon>Gunneridae</taxon>
        <taxon>Pentapetalae</taxon>
        <taxon>rosids</taxon>
        <taxon>fabids</taxon>
        <taxon>Oxalidales</taxon>
        <taxon>Cephalotaceae</taxon>
        <taxon>Cephalotus</taxon>
    </lineage>
</organism>
<protein>
    <submittedName>
        <fullName evidence="3">DUF4219 domain-containing protein/UBN2 domain-containing protein</fullName>
    </submittedName>
</protein>
<dbReference type="OrthoDB" id="1750165at2759"/>
<dbReference type="Proteomes" id="UP000187406">
    <property type="component" value="Unassembled WGS sequence"/>
</dbReference>
<feature type="domain" description="Retroviral polymerase SH3-like" evidence="2">
    <location>
        <begin position="261"/>
        <end position="309"/>
    </location>
</feature>
<dbReference type="AlphaFoldDB" id="A0A1Q3CCC6"/>